<keyword evidence="2" id="KW-1185">Reference proteome</keyword>
<dbReference type="Proteomes" id="UP001157502">
    <property type="component" value="Chromosome 12"/>
</dbReference>
<organism evidence="1 2">
    <name type="scientific">Dallia pectoralis</name>
    <name type="common">Alaska blackfish</name>
    <dbReference type="NCBI Taxonomy" id="75939"/>
    <lineage>
        <taxon>Eukaryota</taxon>
        <taxon>Metazoa</taxon>
        <taxon>Chordata</taxon>
        <taxon>Craniata</taxon>
        <taxon>Vertebrata</taxon>
        <taxon>Euteleostomi</taxon>
        <taxon>Actinopterygii</taxon>
        <taxon>Neopterygii</taxon>
        <taxon>Teleostei</taxon>
        <taxon>Protacanthopterygii</taxon>
        <taxon>Esociformes</taxon>
        <taxon>Umbridae</taxon>
        <taxon>Dallia</taxon>
    </lineage>
</organism>
<proteinExistence type="predicted"/>
<accession>A0ACC2GK56</accession>
<reference evidence="1" key="1">
    <citation type="submission" date="2021-05" db="EMBL/GenBank/DDBJ databases">
        <authorList>
            <person name="Pan Q."/>
            <person name="Jouanno E."/>
            <person name="Zahm M."/>
            <person name="Klopp C."/>
            <person name="Cabau C."/>
            <person name="Louis A."/>
            <person name="Berthelot C."/>
            <person name="Parey E."/>
            <person name="Roest Crollius H."/>
            <person name="Montfort J."/>
            <person name="Robinson-Rechavi M."/>
            <person name="Bouchez O."/>
            <person name="Lampietro C."/>
            <person name="Lopez Roques C."/>
            <person name="Donnadieu C."/>
            <person name="Postlethwait J."/>
            <person name="Bobe J."/>
            <person name="Dillon D."/>
            <person name="Chandos A."/>
            <person name="von Hippel F."/>
            <person name="Guiguen Y."/>
        </authorList>
    </citation>
    <scope>NUCLEOTIDE SEQUENCE</scope>
    <source>
        <strain evidence="1">YG-Jan2019</strain>
    </source>
</reference>
<evidence type="ECO:0000313" key="2">
    <source>
        <dbReference type="Proteomes" id="UP001157502"/>
    </source>
</evidence>
<protein>
    <submittedName>
        <fullName evidence="1">Uncharacterized protein</fullName>
    </submittedName>
</protein>
<comment type="caution">
    <text evidence="1">The sequence shown here is derived from an EMBL/GenBank/DDBJ whole genome shotgun (WGS) entry which is preliminary data.</text>
</comment>
<dbReference type="EMBL" id="CM055739">
    <property type="protein sequence ID" value="KAJ8003891.1"/>
    <property type="molecule type" value="Genomic_DNA"/>
</dbReference>
<sequence>MQKRHCPLLHPLNRQIPDRLLHPGVHLKLLEMFKRLKVGRRGSLFGVCWSHWLSSEARRCVNARYLLMES</sequence>
<evidence type="ECO:0000313" key="1">
    <source>
        <dbReference type="EMBL" id="KAJ8003891.1"/>
    </source>
</evidence>
<gene>
    <name evidence="1" type="ORF">DPEC_G00153100</name>
</gene>
<name>A0ACC2GK56_DALPE</name>